<proteinExistence type="predicted"/>
<dbReference type="Gene3D" id="3.40.50.720">
    <property type="entry name" value="NAD(P)-binding Rossmann-like Domain"/>
    <property type="match status" value="1"/>
</dbReference>
<sequence>MKHGGTFFTAKGRELMDKDKIVVVGGYGYVGATICKELGNLYPGRVYAAGRSLEKAEAFCRETAGKVRPLRFDLRQL</sequence>
<dbReference type="InterPro" id="IPR036291">
    <property type="entry name" value="NAD(P)-bd_dom_sf"/>
</dbReference>
<comment type="caution">
    <text evidence="1">The sequence shown here is derived from an EMBL/GenBank/DDBJ whole genome shotgun (WGS) entry which is preliminary data.</text>
</comment>
<keyword evidence="2" id="KW-1185">Reference proteome</keyword>
<dbReference type="SUPFAM" id="SSF51735">
    <property type="entry name" value="NAD(P)-binding Rossmann-fold domains"/>
    <property type="match status" value="1"/>
</dbReference>
<gene>
    <name evidence="1" type="ORF">BAG01nite_36360</name>
</gene>
<name>A0ABQ0SUD6_9BACL</name>
<dbReference type="Proteomes" id="UP000317180">
    <property type="component" value="Unassembled WGS sequence"/>
</dbReference>
<reference evidence="1 2" key="1">
    <citation type="submission" date="2019-06" db="EMBL/GenBank/DDBJ databases">
        <title>Whole genome shotgun sequence of Brevibacillus agri NBRC 15538.</title>
        <authorList>
            <person name="Hosoyama A."/>
            <person name="Uohara A."/>
            <person name="Ohji S."/>
            <person name="Ichikawa N."/>
        </authorList>
    </citation>
    <scope>NUCLEOTIDE SEQUENCE [LARGE SCALE GENOMIC DNA]</scope>
    <source>
        <strain evidence="1 2">NBRC 15538</strain>
    </source>
</reference>
<evidence type="ECO:0008006" key="3">
    <source>
        <dbReference type="Google" id="ProtNLM"/>
    </source>
</evidence>
<evidence type="ECO:0000313" key="1">
    <source>
        <dbReference type="EMBL" id="GED27534.1"/>
    </source>
</evidence>
<dbReference type="EMBL" id="BJOD01000043">
    <property type="protein sequence ID" value="GED27534.1"/>
    <property type="molecule type" value="Genomic_DNA"/>
</dbReference>
<organism evidence="1 2">
    <name type="scientific">Brevibacillus agri</name>
    <dbReference type="NCBI Taxonomy" id="51101"/>
    <lineage>
        <taxon>Bacteria</taxon>
        <taxon>Bacillati</taxon>
        <taxon>Bacillota</taxon>
        <taxon>Bacilli</taxon>
        <taxon>Bacillales</taxon>
        <taxon>Paenibacillaceae</taxon>
        <taxon>Brevibacillus</taxon>
    </lineage>
</organism>
<accession>A0ABQ0SUD6</accession>
<protein>
    <recommendedName>
        <fullName evidence="3">Saccharopine dehydrogenase NADP binding domain-containing protein</fullName>
    </recommendedName>
</protein>
<evidence type="ECO:0000313" key="2">
    <source>
        <dbReference type="Proteomes" id="UP000317180"/>
    </source>
</evidence>